<evidence type="ECO:0000313" key="1">
    <source>
        <dbReference type="EMBL" id="KAH7113667.1"/>
    </source>
</evidence>
<name>A0A9P9D747_9HYPO</name>
<evidence type="ECO:0000313" key="2">
    <source>
        <dbReference type="Proteomes" id="UP000717696"/>
    </source>
</evidence>
<reference evidence="1" key="1">
    <citation type="journal article" date="2021" name="Nat. Commun.">
        <title>Genetic determinants of endophytism in the Arabidopsis root mycobiome.</title>
        <authorList>
            <person name="Mesny F."/>
            <person name="Miyauchi S."/>
            <person name="Thiergart T."/>
            <person name="Pickel B."/>
            <person name="Atanasova L."/>
            <person name="Karlsson M."/>
            <person name="Huettel B."/>
            <person name="Barry K.W."/>
            <person name="Haridas S."/>
            <person name="Chen C."/>
            <person name="Bauer D."/>
            <person name="Andreopoulos W."/>
            <person name="Pangilinan J."/>
            <person name="LaButti K."/>
            <person name="Riley R."/>
            <person name="Lipzen A."/>
            <person name="Clum A."/>
            <person name="Drula E."/>
            <person name="Henrissat B."/>
            <person name="Kohler A."/>
            <person name="Grigoriev I.V."/>
            <person name="Martin F.M."/>
            <person name="Hacquard S."/>
        </authorList>
    </citation>
    <scope>NUCLEOTIDE SEQUENCE</scope>
    <source>
        <strain evidence="1">MPI-CAGE-AT-0021</strain>
    </source>
</reference>
<dbReference type="OrthoDB" id="5068804at2759"/>
<sequence>GETLTDERCNIFEDITMADNSYGISVSIVKDLVVARRLNLSGQARYVGGQISDESYQRTIDGLTQLDLESARSAGQDVGQ</sequence>
<feature type="non-terminal residue" evidence="1">
    <location>
        <position position="80"/>
    </location>
</feature>
<feature type="non-terminal residue" evidence="1">
    <location>
        <position position="1"/>
    </location>
</feature>
<proteinExistence type="predicted"/>
<gene>
    <name evidence="1" type="ORF">B0J13DRAFT_425705</name>
</gene>
<dbReference type="AlphaFoldDB" id="A0A9P9D747"/>
<keyword evidence="2" id="KW-1185">Reference proteome</keyword>
<dbReference type="Proteomes" id="UP000717696">
    <property type="component" value="Unassembled WGS sequence"/>
</dbReference>
<dbReference type="EMBL" id="JAGMUU010000045">
    <property type="protein sequence ID" value="KAH7113667.1"/>
    <property type="molecule type" value="Genomic_DNA"/>
</dbReference>
<organism evidence="1 2">
    <name type="scientific">Dactylonectria estremocensis</name>
    <dbReference type="NCBI Taxonomy" id="1079267"/>
    <lineage>
        <taxon>Eukaryota</taxon>
        <taxon>Fungi</taxon>
        <taxon>Dikarya</taxon>
        <taxon>Ascomycota</taxon>
        <taxon>Pezizomycotina</taxon>
        <taxon>Sordariomycetes</taxon>
        <taxon>Hypocreomycetidae</taxon>
        <taxon>Hypocreales</taxon>
        <taxon>Nectriaceae</taxon>
        <taxon>Dactylonectria</taxon>
    </lineage>
</organism>
<comment type="caution">
    <text evidence="1">The sequence shown here is derived from an EMBL/GenBank/DDBJ whole genome shotgun (WGS) entry which is preliminary data.</text>
</comment>
<protein>
    <submittedName>
        <fullName evidence="1">Uncharacterized protein</fullName>
    </submittedName>
</protein>
<accession>A0A9P9D747</accession>